<sequence length="226" mass="26226">MLKTDSNEKFVFLHVTKTAGGTLKRSLKDSPLEVHFIYGKADKEALVGKDLSAVDIFYGHMPYGVHSQWGNIENPRYFCFMRHPTARTISHYFHLRNVDKSATGDRIRKSYDINDFFQNSDHWEFRNFMTGSVSGLGRNIVNDSRNSLDIAKENLDKNFAFVGFQEYFSFSMRKLSKILDVQLNVERDVNVGRYDLSQVSEDTLGVIEENTKLDFELYKYALEKFL</sequence>
<dbReference type="GO" id="GO:0016020">
    <property type="term" value="C:membrane"/>
    <property type="evidence" value="ECO:0007669"/>
    <property type="project" value="InterPro"/>
</dbReference>
<dbReference type="InterPro" id="IPR027417">
    <property type="entry name" value="P-loop_NTPase"/>
</dbReference>
<dbReference type="RefSeq" id="WP_025056312.1">
    <property type="nucleotide sequence ID" value="NZ_JACIFU010000004.1"/>
</dbReference>
<dbReference type="InterPro" id="IPR005331">
    <property type="entry name" value="Sulfotransferase"/>
</dbReference>
<dbReference type="PANTHER" id="PTHR32301:SF6">
    <property type="entry name" value="GOLVESIN-RELATED"/>
    <property type="match status" value="1"/>
</dbReference>
<dbReference type="AlphaFoldDB" id="A0A7W6Q6W9"/>
<dbReference type="GO" id="GO:0008146">
    <property type="term" value="F:sulfotransferase activity"/>
    <property type="evidence" value="ECO:0007669"/>
    <property type="project" value="InterPro"/>
</dbReference>
<name>A0A7W6Q6W9_9RHOB</name>
<dbReference type="Proteomes" id="UP000565745">
    <property type="component" value="Unassembled WGS sequence"/>
</dbReference>
<dbReference type="SUPFAM" id="SSF52540">
    <property type="entry name" value="P-loop containing nucleoside triphosphate hydrolases"/>
    <property type="match status" value="1"/>
</dbReference>
<evidence type="ECO:0000313" key="2">
    <source>
        <dbReference type="Proteomes" id="UP000565745"/>
    </source>
</evidence>
<evidence type="ECO:0000313" key="1">
    <source>
        <dbReference type="EMBL" id="MBB4175282.1"/>
    </source>
</evidence>
<dbReference type="OrthoDB" id="1407035at2"/>
<protein>
    <recommendedName>
        <fullName evidence="3">Sulfotransferase family protein</fullName>
    </recommendedName>
</protein>
<reference evidence="1 2" key="1">
    <citation type="submission" date="2020-08" db="EMBL/GenBank/DDBJ databases">
        <title>Genomic Encyclopedia of Type Strains, Phase IV (KMG-IV): sequencing the most valuable type-strain genomes for metagenomic binning, comparative biology and taxonomic classification.</title>
        <authorList>
            <person name="Goeker M."/>
        </authorList>
    </citation>
    <scope>NUCLEOTIDE SEQUENCE [LARGE SCALE GENOMIC DNA]</scope>
    <source>
        <strain evidence="1 2">DSM 101015</strain>
    </source>
</reference>
<proteinExistence type="predicted"/>
<accession>A0A7W6Q6W9</accession>
<comment type="caution">
    <text evidence="1">The sequence shown here is derived from an EMBL/GenBank/DDBJ whole genome shotgun (WGS) entry which is preliminary data.</text>
</comment>
<dbReference type="InterPro" id="IPR053259">
    <property type="entry name" value="Golvesin-related_Golgi"/>
</dbReference>
<dbReference type="EMBL" id="JACIFU010000004">
    <property type="protein sequence ID" value="MBB4175282.1"/>
    <property type="molecule type" value="Genomic_DNA"/>
</dbReference>
<dbReference type="PANTHER" id="PTHR32301">
    <property type="entry name" value="COUNTIN RECEPTOR CNR3-RELATED"/>
    <property type="match status" value="1"/>
</dbReference>
<dbReference type="Pfam" id="PF03567">
    <property type="entry name" value="Sulfotransfer_2"/>
    <property type="match status" value="1"/>
</dbReference>
<evidence type="ECO:0008006" key="3">
    <source>
        <dbReference type="Google" id="ProtNLM"/>
    </source>
</evidence>
<organism evidence="1 2">
    <name type="scientific">Sulfitobacter noctilucicola</name>
    <dbReference type="NCBI Taxonomy" id="1342301"/>
    <lineage>
        <taxon>Bacteria</taxon>
        <taxon>Pseudomonadati</taxon>
        <taxon>Pseudomonadota</taxon>
        <taxon>Alphaproteobacteria</taxon>
        <taxon>Rhodobacterales</taxon>
        <taxon>Roseobacteraceae</taxon>
        <taxon>Sulfitobacter</taxon>
    </lineage>
</organism>
<dbReference type="Gene3D" id="3.40.50.300">
    <property type="entry name" value="P-loop containing nucleotide triphosphate hydrolases"/>
    <property type="match status" value="1"/>
</dbReference>
<gene>
    <name evidence="1" type="ORF">GGR93_003075</name>
</gene>
<keyword evidence="2" id="KW-1185">Reference proteome</keyword>